<feature type="compositionally biased region" description="Basic residues" evidence="1">
    <location>
        <begin position="137"/>
        <end position="156"/>
    </location>
</feature>
<evidence type="ECO:0000256" key="1">
    <source>
        <dbReference type="SAM" id="MobiDB-lite"/>
    </source>
</evidence>
<gene>
    <name evidence="2" type="ORF">AVDCRST_MAG21-321</name>
</gene>
<name>A0A6J4MY59_9ACTN</name>
<protein>
    <submittedName>
        <fullName evidence="2">Uncharacterized protein</fullName>
    </submittedName>
</protein>
<dbReference type="EMBL" id="CADCUL010000049">
    <property type="protein sequence ID" value="CAA9367625.1"/>
    <property type="molecule type" value="Genomic_DNA"/>
</dbReference>
<reference evidence="2" key="1">
    <citation type="submission" date="2020-02" db="EMBL/GenBank/DDBJ databases">
        <authorList>
            <person name="Meier V. D."/>
        </authorList>
    </citation>
    <scope>NUCLEOTIDE SEQUENCE</scope>
    <source>
        <strain evidence="2">AVDCRST_MAG21</strain>
    </source>
</reference>
<feature type="region of interest" description="Disordered" evidence="1">
    <location>
        <begin position="183"/>
        <end position="290"/>
    </location>
</feature>
<evidence type="ECO:0000313" key="2">
    <source>
        <dbReference type="EMBL" id="CAA9367625.1"/>
    </source>
</evidence>
<feature type="non-terminal residue" evidence="2">
    <location>
        <position position="290"/>
    </location>
</feature>
<proteinExistence type="predicted"/>
<feature type="compositionally biased region" description="Basic residues" evidence="1">
    <location>
        <begin position="243"/>
        <end position="265"/>
    </location>
</feature>
<accession>A0A6J4MY59</accession>
<organism evidence="2">
    <name type="scientific">uncultured Nocardioidaceae bacterium</name>
    <dbReference type="NCBI Taxonomy" id="253824"/>
    <lineage>
        <taxon>Bacteria</taxon>
        <taxon>Bacillati</taxon>
        <taxon>Actinomycetota</taxon>
        <taxon>Actinomycetes</taxon>
        <taxon>Propionibacteriales</taxon>
        <taxon>Nocardioidaceae</taxon>
        <taxon>environmental samples</taxon>
    </lineage>
</organism>
<feature type="compositionally biased region" description="Basic residues" evidence="1">
    <location>
        <begin position="87"/>
        <end position="101"/>
    </location>
</feature>
<feature type="region of interest" description="Disordered" evidence="1">
    <location>
        <begin position="137"/>
        <end position="167"/>
    </location>
</feature>
<sequence>EQASHRHQRVRLADAHQWVWLRKGVLASSGRGNPADPDGGCFHRQAAHSDHGTLLLPPGLGDTVAVQHPHRGVHLPGGARAERVRRRRRCRPRPAVRHAVQRRPDPRRGAVPRNLGQPVHLSRPTLRLAGRVPAVRSRRVTRRGRGRREHKCHRLRGGSLGRRSEPRSDTAAALLVHVGFQHGGRRDRTGAARRQPAVQPAVSRDHAAVGHHVPDRVAARLGRASGPRSTVRLRDAGAGRRGPGSRHAHPGRRPARPVGRLRRRASGAWSRSVPRGRATGPSAGGARAGV</sequence>
<feature type="compositionally biased region" description="Basic and acidic residues" evidence="1">
    <location>
        <begin position="203"/>
        <end position="218"/>
    </location>
</feature>
<dbReference type="AlphaFoldDB" id="A0A6J4MY59"/>
<feature type="non-terminal residue" evidence="2">
    <location>
        <position position="1"/>
    </location>
</feature>
<feature type="region of interest" description="Disordered" evidence="1">
    <location>
        <begin position="87"/>
        <end position="118"/>
    </location>
</feature>